<dbReference type="AlphaFoldDB" id="A0A7S8IE26"/>
<gene>
    <name evidence="3" type="ORF">G4Y79_02340</name>
</gene>
<feature type="transmembrane region" description="Helical" evidence="2">
    <location>
        <begin position="14"/>
        <end position="40"/>
    </location>
</feature>
<reference evidence="3 4" key="1">
    <citation type="submission" date="2020-02" db="EMBL/GenBank/DDBJ databases">
        <authorList>
            <person name="Zheng R.K."/>
            <person name="Sun C.M."/>
        </authorList>
    </citation>
    <scope>NUCLEOTIDE SEQUENCE [LARGE SCALE GENOMIC DNA]</scope>
    <source>
        <strain evidence="4">rifampicinis</strain>
    </source>
</reference>
<dbReference type="Proteomes" id="UP000594468">
    <property type="component" value="Chromosome"/>
</dbReference>
<feature type="compositionally biased region" description="Basic and acidic residues" evidence="1">
    <location>
        <begin position="130"/>
        <end position="140"/>
    </location>
</feature>
<feature type="region of interest" description="Disordered" evidence="1">
    <location>
        <begin position="120"/>
        <end position="140"/>
    </location>
</feature>
<evidence type="ECO:0000256" key="2">
    <source>
        <dbReference type="SAM" id="Phobius"/>
    </source>
</evidence>
<name>A0A7S8IE26_9CHLR</name>
<evidence type="ECO:0000313" key="4">
    <source>
        <dbReference type="Proteomes" id="UP000594468"/>
    </source>
</evidence>
<keyword evidence="2" id="KW-0812">Transmembrane</keyword>
<keyword evidence="4" id="KW-1185">Reference proteome</keyword>
<feature type="transmembrane region" description="Helical" evidence="2">
    <location>
        <begin position="46"/>
        <end position="71"/>
    </location>
</feature>
<sequence length="140" mass="15700">MAWSSRRIYELARIMIYALLGIFLICVLIAAVTGMYGYAIYEVVTIIARGTMIAGAVVAPIAAIAGAHAFYTGQLQRKRKQPPEVSDVDQLQRIYNQLSSEDENYLRNQLAQQRLAMLDEDEEAGAASDAPEHKNDHEWR</sequence>
<evidence type="ECO:0000256" key="1">
    <source>
        <dbReference type="SAM" id="MobiDB-lite"/>
    </source>
</evidence>
<proteinExistence type="predicted"/>
<keyword evidence="2" id="KW-0472">Membrane</keyword>
<accession>A0A7S8IE26</accession>
<evidence type="ECO:0000313" key="3">
    <source>
        <dbReference type="EMBL" id="QPC83235.1"/>
    </source>
</evidence>
<keyword evidence="2" id="KW-1133">Transmembrane helix</keyword>
<organism evidence="3 4">
    <name type="scientific">Phototrophicus methaneseepsis</name>
    <dbReference type="NCBI Taxonomy" id="2710758"/>
    <lineage>
        <taxon>Bacteria</taxon>
        <taxon>Bacillati</taxon>
        <taxon>Chloroflexota</taxon>
        <taxon>Candidatus Thermofontia</taxon>
        <taxon>Phototrophicales</taxon>
        <taxon>Phototrophicaceae</taxon>
        <taxon>Phototrophicus</taxon>
    </lineage>
</organism>
<dbReference type="EMBL" id="CP062983">
    <property type="protein sequence ID" value="QPC83235.1"/>
    <property type="molecule type" value="Genomic_DNA"/>
</dbReference>
<dbReference type="KEGG" id="pmet:G4Y79_02340"/>
<protein>
    <submittedName>
        <fullName evidence="3">Uncharacterized protein</fullName>
    </submittedName>
</protein>
<dbReference type="RefSeq" id="WP_195171302.1">
    <property type="nucleotide sequence ID" value="NZ_CP062983.1"/>
</dbReference>